<dbReference type="OrthoDB" id="5427593at2759"/>
<dbReference type="InterPro" id="IPR043129">
    <property type="entry name" value="ATPase_NBD"/>
</dbReference>
<dbReference type="Gene3D" id="3.30.420.40">
    <property type="match status" value="2"/>
</dbReference>
<dbReference type="Pfam" id="PF03702">
    <property type="entry name" value="AnmK"/>
    <property type="match status" value="1"/>
</dbReference>
<dbReference type="GO" id="GO:0005524">
    <property type="term" value="F:ATP binding"/>
    <property type="evidence" value="ECO:0007669"/>
    <property type="project" value="InterPro"/>
</dbReference>
<gene>
    <name evidence="1" type="ORF">K490DRAFT_75313</name>
</gene>
<proteinExistence type="predicted"/>
<organism evidence="1 2">
    <name type="scientific">Saccharata proteae CBS 121410</name>
    <dbReference type="NCBI Taxonomy" id="1314787"/>
    <lineage>
        <taxon>Eukaryota</taxon>
        <taxon>Fungi</taxon>
        <taxon>Dikarya</taxon>
        <taxon>Ascomycota</taxon>
        <taxon>Pezizomycotina</taxon>
        <taxon>Dothideomycetes</taxon>
        <taxon>Dothideomycetes incertae sedis</taxon>
        <taxon>Botryosphaeriales</taxon>
        <taxon>Saccharataceae</taxon>
        <taxon>Saccharata</taxon>
    </lineage>
</organism>
<evidence type="ECO:0000313" key="2">
    <source>
        <dbReference type="Proteomes" id="UP000799776"/>
    </source>
</evidence>
<evidence type="ECO:0000313" key="1">
    <source>
        <dbReference type="EMBL" id="KAF2085275.1"/>
    </source>
</evidence>
<dbReference type="AlphaFoldDB" id="A0A9P4LT74"/>
<comment type="caution">
    <text evidence="1">The sequence shown here is derived from an EMBL/GenBank/DDBJ whole genome shotgun (WGS) entry which is preliminary data.</text>
</comment>
<dbReference type="PANTHER" id="PTHR30605:SF2">
    <property type="entry name" value="UPF0075 DOMAIN-CONTAINING PROTEIN"/>
    <property type="match status" value="1"/>
</dbReference>
<dbReference type="PANTHER" id="PTHR30605">
    <property type="entry name" value="ANHYDRO-N-ACETYLMURAMIC ACID KINASE"/>
    <property type="match status" value="1"/>
</dbReference>
<accession>A0A9P4LT74</accession>
<protein>
    <submittedName>
        <fullName evidence="1">UPF0075-domain-containing protein</fullName>
    </submittedName>
</protein>
<dbReference type="SUPFAM" id="SSF53067">
    <property type="entry name" value="Actin-like ATPase domain"/>
    <property type="match status" value="1"/>
</dbReference>
<dbReference type="GO" id="GO:0016773">
    <property type="term" value="F:phosphotransferase activity, alcohol group as acceptor"/>
    <property type="evidence" value="ECO:0007669"/>
    <property type="project" value="InterPro"/>
</dbReference>
<dbReference type="EMBL" id="ML978732">
    <property type="protein sequence ID" value="KAF2085275.1"/>
    <property type="molecule type" value="Genomic_DNA"/>
</dbReference>
<dbReference type="GO" id="GO:0006040">
    <property type="term" value="P:amino sugar metabolic process"/>
    <property type="evidence" value="ECO:0007669"/>
    <property type="project" value="InterPro"/>
</dbReference>
<sequence length="373" mass="41284">MATAKPLHLRVIGHNVRMSMDGMDTVHVEFTQETPSVPLHCKFLRYGEVEMPKSLEKKVMHLIKTNSTPPEEISVRFEEEQGVQLQKEVDVIAGQGQTIWHLLLSDLFPGRDVSRAHLNMAEICTIAAETGITTLGNFRVSDFSLRKQGCPLFAAFDNLWVNHATKTRAVQKIGGTVNFSISMAGGDAMRCFDLDTGPGNFFNDATVQYFTSGEREFDEYGEIGAKGTVNQAVVDEWLDCSIRRQTFGDDTADRIRKRMIEEGATPEDCVATITNITAQSLAEHYKRYAPDPLDEVFMGGGGSRNPNIVKHLREQLPKTHITTIDELGVPLEAKEALGFAFLDCEGFVGRPVMVPLHLKVGEMVLLGIIITSG</sequence>
<dbReference type="InterPro" id="IPR005338">
    <property type="entry name" value="Anhydro_N_Ac-Mur_kinase"/>
</dbReference>
<dbReference type="Proteomes" id="UP000799776">
    <property type="component" value="Unassembled WGS sequence"/>
</dbReference>
<keyword evidence="2" id="KW-1185">Reference proteome</keyword>
<name>A0A9P4LT74_9PEZI</name>
<reference evidence="1" key="1">
    <citation type="journal article" date="2020" name="Stud. Mycol.">
        <title>101 Dothideomycetes genomes: a test case for predicting lifestyles and emergence of pathogens.</title>
        <authorList>
            <person name="Haridas S."/>
            <person name="Albert R."/>
            <person name="Binder M."/>
            <person name="Bloem J."/>
            <person name="Labutti K."/>
            <person name="Salamov A."/>
            <person name="Andreopoulos B."/>
            <person name="Baker S."/>
            <person name="Barry K."/>
            <person name="Bills G."/>
            <person name="Bluhm B."/>
            <person name="Cannon C."/>
            <person name="Castanera R."/>
            <person name="Culley D."/>
            <person name="Daum C."/>
            <person name="Ezra D."/>
            <person name="Gonzalez J."/>
            <person name="Henrissat B."/>
            <person name="Kuo A."/>
            <person name="Liang C."/>
            <person name="Lipzen A."/>
            <person name="Lutzoni F."/>
            <person name="Magnuson J."/>
            <person name="Mondo S."/>
            <person name="Nolan M."/>
            <person name="Ohm R."/>
            <person name="Pangilinan J."/>
            <person name="Park H.-J."/>
            <person name="Ramirez L."/>
            <person name="Alfaro M."/>
            <person name="Sun H."/>
            <person name="Tritt A."/>
            <person name="Yoshinaga Y."/>
            <person name="Zwiers L.-H."/>
            <person name="Turgeon B."/>
            <person name="Goodwin S."/>
            <person name="Spatafora J."/>
            <person name="Crous P."/>
            <person name="Grigoriev I."/>
        </authorList>
    </citation>
    <scope>NUCLEOTIDE SEQUENCE</scope>
    <source>
        <strain evidence="1">CBS 121410</strain>
    </source>
</reference>
<dbReference type="GO" id="GO:0009254">
    <property type="term" value="P:peptidoglycan turnover"/>
    <property type="evidence" value="ECO:0007669"/>
    <property type="project" value="InterPro"/>
</dbReference>